<dbReference type="Gene3D" id="3.30.710.10">
    <property type="entry name" value="Potassium Channel Kv1.1, Chain A"/>
    <property type="match status" value="1"/>
</dbReference>
<accession>A0A015I423</accession>
<dbReference type="AlphaFoldDB" id="A0A015I423"/>
<dbReference type="Pfam" id="PF07534">
    <property type="entry name" value="TLD"/>
    <property type="match status" value="1"/>
</dbReference>
<dbReference type="InterPro" id="IPR000210">
    <property type="entry name" value="BTB/POZ_dom"/>
</dbReference>
<dbReference type="Pfam" id="PF07707">
    <property type="entry name" value="BACK"/>
    <property type="match status" value="1"/>
</dbReference>
<protein>
    <recommendedName>
        <fullName evidence="5">Kelch-like protein 17</fullName>
    </recommendedName>
</protein>
<dbReference type="PROSITE" id="PS50097">
    <property type="entry name" value="BTB"/>
    <property type="match status" value="1"/>
</dbReference>
<dbReference type="CDD" id="cd18186">
    <property type="entry name" value="BTB_POZ_ZBTB_KLHL-like"/>
    <property type="match status" value="1"/>
</dbReference>
<dbReference type="InterPro" id="IPR006571">
    <property type="entry name" value="TLDc_dom"/>
</dbReference>
<dbReference type="SMART" id="SM00225">
    <property type="entry name" value="BTB"/>
    <property type="match status" value="1"/>
</dbReference>
<evidence type="ECO:0000313" key="3">
    <source>
        <dbReference type="EMBL" id="EXX51712.1"/>
    </source>
</evidence>
<keyword evidence="4" id="KW-1185">Reference proteome</keyword>
<evidence type="ECO:0000259" key="2">
    <source>
        <dbReference type="PROSITE" id="PS51886"/>
    </source>
</evidence>
<dbReference type="Pfam" id="PF00651">
    <property type="entry name" value="BTB"/>
    <property type="match status" value="1"/>
</dbReference>
<dbReference type="SUPFAM" id="SSF54695">
    <property type="entry name" value="POZ domain"/>
    <property type="match status" value="1"/>
</dbReference>
<gene>
    <name evidence="3" type="ORF">RirG_259310</name>
</gene>
<dbReference type="InterPro" id="IPR051481">
    <property type="entry name" value="BTB-POZ/Galectin-3-binding"/>
</dbReference>
<evidence type="ECO:0000313" key="4">
    <source>
        <dbReference type="Proteomes" id="UP000022910"/>
    </source>
</evidence>
<evidence type="ECO:0000259" key="1">
    <source>
        <dbReference type="PROSITE" id="PS50097"/>
    </source>
</evidence>
<proteinExistence type="predicted"/>
<sequence>MAIIFYKEIINNYKKLYESKEGYDVKIYAGEKPNVKEFHVHSLILKSQSKIFQTLLTKDIQKKDGYYILNLNNNSPKFVEIILSCMYSGSFDLTKLQSCEEIINLLLLSNELGFQYLVKCIQETLIENYDFIIKNAIEIIVLTYQKHYLDNLWNFCLKKICDNPDHLFKSTKFLTFNPSILAIILKRDDFCIDNEIIVWENLLKWACGQNPVIQQDINKWKKSEFTAMKRRLSKFIPSIRFYHIPPEDFLLKVYPFKEILPNDLINNIFTYHMAPSKRQCINLQPQRKQPAIITPQYFNIFSSWIDKKNNSYYNGRNIPYKFNLLYSAGRDGNTGAAFHEKCDDKGPTIVVAKIANSEQIIGGYNPLDWKPKNSNHSNYNKSTKDSFIFSFMDRNEFQTAKVSYPIEGNHKYSICCVPDHGPRFGVGLDLVCHDNGNWASNSYTYSKIDIPPMFTVNDYEVYRVNRSEYYY</sequence>
<reference evidence="3 4" key="1">
    <citation type="submission" date="2014-02" db="EMBL/GenBank/DDBJ databases">
        <title>Single nucleus genome sequencing reveals high similarity among nuclei of an endomycorrhizal fungus.</title>
        <authorList>
            <person name="Lin K."/>
            <person name="Geurts R."/>
            <person name="Zhang Z."/>
            <person name="Limpens E."/>
            <person name="Saunders D.G."/>
            <person name="Mu D."/>
            <person name="Pang E."/>
            <person name="Cao H."/>
            <person name="Cha H."/>
            <person name="Lin T."/>
            <person name="Zhou Q."/>
            <person name="Shang Y."/>
            <person name="Li Y."/>
            <person name="Ivanov S."/>
            <person name="Sharma T."/>
            <person name="Velzen R.V."/>
            <person name="Ruijter N.D."/>
            <person name="Aanen D.K."/>
            <person name="Win J."/>
            <person name="Kamoun S."/>
            <person name="Bisseling T."/>
            <person name="Huang S."/>
        </authorList>
    </citation>
    <scope>NUCLEOTIDE SEQUENCE [LARGE SCALE GENOMIC DNA]</scope>
    <source>
        <strain evidence="4">DAOM197198w</strain>
    </source>
</reference>
<organism evidence="3 4">
    <name type="scientific">Rhizophagus irregularis (strain DAOM 197198w)</name>
    <name type="common">Glomus intraradices</name>
    <dbReference type="NCBI Taxonomy" id="1432141"/>
    <lineage>
        <taxon>Eukaryota</taxon>
        <taxon>Fungi</taxon>
        <taxon>Fungi incertae sedis</taxon>
        <taxon>Mucoromycota</taxon>
        <taxon>Glomeromycotina</taxon>
        <taxon>Glomeromycetes</taxon>
        <taxon>Glomerales</taxon>
        <taxon>Glomeraceae</taxon>
        <taxon>Rhizophagus</taxon>
    </lineage>
</organism>
<dbReference type="SMART" id="SM00584">
    <property type="entry name" value="TLDc"/>
    <property type="match status" value="1"/>
</dbReference>
<dbReference type="PROSITE" id="PS51886">
    <property type="entry name" value="TLDC"/>
    <property type="match status" value="1"/>
</dbReference>
<dbReference type="EMBL" id="JEMT01029627">
    <property type="protein sequence ID" value="EXX51712.1"/>
    <property type="molecule type" value="Genomic_DNA"/>
</dbReference>
<dbReference type="HOGENOM" id="CLU_021542_0_1_1"/>
<comment type="caution">
    <text evidence="3">The sequence shown here is derived from an EMBL/GenBank/DDBJ whole genome shotgun (WGS) entry which is preliminary data.</text>
</comment>
<feature type="domain" description="BTB" evidence="1">
    <location>
        <begin position="23"/>
        <end position="95"/>
    </location>
</feature>
<dbReference type="Gene3D" id="1.25.40.420">
    <property type="match status" value="1"/>
</dbReference>
<feature type="domain" description="TLDc" evidence="2">
    <location>
        <begin position="291"/>
        <end position="465"/>
    </location>
</feature>
<dbReference type="PANTHER" id="PTHR24410">
    <property type="entry name" value="HL07962P-RELATED"/>
    <property type="match status" value="1"/>
</dbReference>
<evidence type="ECO:0008006" key="5">
    <source>
        <dbReference type="Google" id="ProtNLM"/>
    </source>
</evidence>
<dbReference type="Proteomes" id="UP000022910">
    <property type="component" value="Unassembled WGS sequence"/>
</dbReference>
<dbReference type="InterPro" id="IPR011705">
    <property type="entry name" value="BACK"/>
</dbReference>
<name>A0A015I423_RHIIW</name>
<dbReference type="PANTHER" id="PTHR24410:SF23">
    <property type="entry name" value="BTB DOMAIN-CONTAINING PROTEIN-RELATED"/>
    <property type="match status" value="1"/>
</dbReference>
<dbReference type="InterPro" id="IPR011333">
    <property type="entry name" value="SKP1/BTB/POZ_sf"/>
</dbReference>